<dbReference type="EMBL" id="JH767139">
    <property type="protein sequence ID" value="EQC39079.1"/>
    <property type="molecule type" value="Genomic_DNA"/>
</dbReference>
<organism evidence="1 2">
    <name type="scientific">Saprolegnia diclina (strain VS20)</name>
    <dbReference type="NCBI Taxonomy" id="1156394"/>
    <lineage>
        <taxon>Eukaryota</taxon>
        <taxon>Sar</taxon>
        <taxon>Stramenopiles</taxon>
        <taxon>Oomycota</taxon>
        <taxon>Saprolegniomycetes</taxon>
        <taxon>Saprolegniales</taxon>
        <taxon>Saprolegniaceae</taxon>
        <taxon>Saprolegnia</taxon>
    </lineage>
</organism>
<dbReference type="InterPro" id="IPR009836">
    <property type="entry name" value="GRDP-like"/>
</dbReference>
<dbReference type="VEuPathDB" id="FungiDB:SDRG_03287"/>
<evidence type="ECO:0000313" key="1">
    <source>
        <dbReference type="EMBL" id="EQC39079.1"/>
    </source>
</evidence>
<dbReference type="RefSeq" id="XP_008607140.1">
    <property type="nucleotide sequence ID" value="XM_008608918.1"/>
</dbReference>
<dbReference type="AlphaFoldDB" id="T0QLZ3"/>
<dbReference type="GeneID" id="19944014"/>
<dbReference type="PANTHER" id="PTHR34365:SF7">
    <property type="entry name" value="GLYCINE-RICH DOMAIN-CONTAINING PROTEIN 1"/>
    <property type="match status" value="1"/>
</dbReference>
<evidence type="ECO:0000313" key="2">
    <source>
        <dbReference type="Proteomes" id="UP000030762"/>
    </source>
</evidence>
<dbReference type="eggNOG" id="ENOG502RYJ5">
    <property type="taxonomic scope" value="Eukaryota"/>
</dbReference>
<keyword evidence="2" id="KW-1185">Reference proteome</keyword>
<name>T0QLZ3_SAPDV</name>
<dbReference type="InParanoid" id="T0QLZ3"/>
<dbReference type="OrthoDB" id="3556167at2759"/>
<reference evidence="1 2" key="1">
    <citation type="submission" date="2012-04" db="EMBL/GenBank/DDBJ databases">
        <title>The Genome Sequence of Saprolegnia declina VS20.</title>
        <authorList>
            <consortium name="The Broad Institute Genome Sequencing Platform"/>
            <person name="Russ C."/>
            <person name="Nusbaum C."/>
            <person name="Tyler B."/>
            <person name="van West P."/>
            <person name="Dieguez-Uribeondo J."/>
            <person name="de Bruijn I."/>
            <person name="Tripathy S."/>
            <person name="Jiang R."/>
            <person name="Young S.K."/>
            <person name="Zeng Q."/>
            <person name="Gargeya S."/>
            <person name="Fitzgerald M."/>
            <person name="Haas B."/>
            <person name="Abouelleil A."/>
            <person name="Alvarado L."/>
            <person name="Arachchi H.M."/>
            <person name="Berlin A."/>
            <person name="Chapman S.B."/>
            <person name="Goldberg J."/>
            <person name="Griggs A."/>
            <person name="Gujja S."/>
            <person name="Hansen M."/>
            <person name="Howarth C."/>
            <person name="Imamovic A."/>
            <person name="Larimer J."/>
            <person name="McCowen C."/>
            <person name="Montmayeur A."/>
            <person name="Murphy C."/>
            <person name="Neiman D."/>
            <person name="Pearson M."/>
            <person name="Priest M."/>
            <person name="Roberts A."/>
            <person name="Saif S."/>
            <person name="Shea T."/>
            <person name="Sisk P."/>
            <person name="Sykes S."/>
            <person name="Wortman J."/>
            <person name="Nusbaum C."/>
            <person name="Birren B."/>
        </authorList>
    </citation>
    <scope>NUCLEOTIDE SEQUENCE [LARGE SCALE GENOMIC DNA]</scope>
    <source>
        <strain evidence="1 2">VS20</strain>
    </source>
</reference>
<sequence length="654" mass="71268">MPAHNADNESAAVAVPVPLAVLVPSSSTTEEETDLSYIVDMELKHTKFLVSSWTHCNVVLTTQTLEVLENDKLHFACSTTHCTTRVLSALDAKRQFPLELLEHGKTKAVLNAPSASARDALLGRLDAAANGISWPSTSDAWTNFISVAHRINETKTTYASRLPKCNVSVALVQRHFRDMIDVYNVTGSFTTIDDVYSYFLDHERQYVADGAPTFAKTVHQLHPISYAEGAKPNEPVRPLSDLVTVCAHRSCQAPLPVHVSFEMHILQLPTVTCPTCSRPLFYETYKIAAFLDLYPSILAQFPTIINAGATAVLFDPPEMPENGRYESFYTAFLTTLTSCKNTAAQSQVLTALRRASKTLLQAPIGAYTIDLVQGMFRQLDFVNKMVPHTEYWMHPDVIEASIVRYEQFMYLMGKREADSLGHYPVLVPTSDIDLVWHAHQTTGRPYRDYSRSVNKAKCVIDHDDTIPGGDLATGYADTFVLWSQTFGEAYSSFPPSYEAWTSKVQDPISRLVLRKKWAKHGSVPAKDSRFFGVNEAYAVRAFPYATVVAEANAVRPESGVTEPIPIYVTVIGTPVMDGRVRMPYSRQTLLMFDGGLPFYYLPYVYNGGCAGSGYFGASGGCGATGDTSAAANGAVSGLGGCGGGGCGGGGCGGG</sequence>
<dbReference type="PANTHER" id="PTHR34365">
    <property type="entry name" value="ENOLASE (DUF1399)"/>
    <property type="match status" value="1"/>
</dbReference>
<dbReference type="Proteomes" id="UP000030762">
    <property type="component" value="Unassembled WGS sequence"/>
</dbReference>
<accession>T0QLZ3</accession>
<protein>
    <submittedName>
        <fullName evidence="1">Uncharacterized protein</fullName>
    </submittedName>
</protein>
<gene>
    <name evidence="1" type="ORF">SDRG_03287</name>
</gene>
<dbReference type="Pfam" id="PF07173">
    <property type="entry name" value="GRDP-like"/>
    <property type="match status" value="1"/>
</dbReference>
<proteinExistence type="predicted"/>